<dbReference type="KEGG" id="nsr:NS506_02768"/>
<evidence type="ECO:0000256" key="1">
    <source>
        <dbReference type="SAM" id="Phobius"/>
    </source>
</evidence>
<dbReference type="EMBL" id="CP017839">
    <property type="protein sequence ID" value="APA96828.1"/>
    <property type="molecule type" value="Genomic_DNA"/>
</dbReference>
<dbReference type="RefSeq" id="WP_143161411.1">
    <property type="nucleotide sequence ID" value="NZ_CP017839.1"/>
</dbReference>
<dbReference type="InterPro" id="IPR002656">
    <property type="entry name" value="Acyl_transf_3_dom"/>
</dbReference>
<evidence type="ECO:0000313" key="3">
    <source>
        <dbReference type="EMBL" id="APA96828.1"/>
    </source>
</evidence>
<feature type="transmembrane region" description="Helical" evidence="1">
    <location>
        <begin position="102"/>
        <end position="124"/>
    </location>
</feature>
<feature type="transmembrane region" description="Helical" evidence="1">
    <location>
        <begin position="30"/>
        <end position="47"/>
    </location>
</feature>
<dbReference type="Proteomes" id="UP000180166">
    <property type="component" value="Chromosome"/>
</dbReference>
<reference evidence="3 4" key="1">
    <citation type="submission" date="2016-10" db="EMBL/GenBank/DDBJ databases">
        <title>Genome sequence of Nocardia seriolae strain EM150506, isolated from Anguila japonica.</title>
        <authorList>
            <person name="Han H.-J."/>
        </authorList>
    </citation>
    <scope>NUCLEOTIDE SEQUENCE [LARGE SCALE GENOMIC DNA]</scope>
    <source>
        <strain evidence="3 4">EM150506</strain>
    </source>
</reference>
<proteinExistence type="predicted"/>
<keyword evidence="1" id="KW-1133">Transmembrane helix</keyword>
<feature type="transmembrane region" description="Helical" evidence="1">
    <location>
        <begin position="136"/>
        <end position="154"/>
    </location>
</feature>
<evidence type="ECO:0000259" key="2">
    <source>
        <dbReference type="Pfam" id="PF01757"/>
    </source>
</evidence>
<feature type="domain" description="Acyltransferase 3" evidence="2">
    <location>
        <begin position="38"/>
        <end position="214"/>
    </location>
</feature>
<keyword evidence="1" id="KW-0472">Membrane</keyword>
<feature type="transmembrane region" description="Helical" evidence="1">
    <location>
        <begin position="201"/>
        <end position="219"/>
    </location>
</feature>
<organism evidence="3 4">
    <name type="scientific">Nocardia seriolae</name>
    <dbReference type="NCBI Taxonomy" id="37332"/>
    <lineage>
        <taxon>Bacteria</taxon>
        <taxon>Bacillati</taxon>
        <taxon>Actinomycetota</taxon>
        <taxon>Actinomycetes</taxon>
        <taxon>Mycobacteriales</taxon>
        <taxon>Nocardiaceae</taxon>
        <taxon>Nocardia</taxon>
    </lineage>
</organism>
<dbReference type="Pfam" id="PF01757">
    <property type="entry name" value="Acyl_transf_3"/>
    <property type="match status" value="1"/>
</dbReference>
<protein>
    <recommendedName>
        <fullName evidence="2">Acyltransferase 3 domain-containing protein</fullName>
    </recommendedName>
</protein>
<feature type="transmembrane region" description="Helical" evidence="1">
    <location>
        <begin position="73"/>
        <end position="90"/>
    </location>
</feature>
<evidence type="ECO:0000313" key="4">
    <source>
        <dbReference type="Proteomes" id="UP000180166"/>
    </source>
</evidence>
<name>A0ABC8ARH4_9NOCA</name>
<accession>A0ABC8ARH4</accession>
<gene>
    <name evidence="3" type="ORF">NS506_02768</name>
</gene>
<feature type="transmembrane region" description="Helical" evidence="1">
    <location>
        <begin position="163"/>
        <end position="181"/>
    </location>
</feature>
<dbReference type="AlphaFoldDB" id="A0ABC8ARH4"/>
<feature type="transmembrane region" description="Helical" evidence="1">
    <location>
        <begin position="52"/>
        <end position="67"/>
    </location>
</feature>
<sequence>MLAVVSIAPGAGLPPALLLGSQANLVTRSIVVVATILVAVVFARLAADRRSALAAILLAVITVPLVLNQPGQSVLTFGYFATMFVGTVLYRMTAGEITARRGWAVFGFAVCVIFGISLFIKPYLEPATGVWVHWMRQPLTIIPAYLLFAAALLLRRYSFPRPLLFLGRISFSLYLVHVLVLDALPRWTTSVAGVPAPWLTLGSWLIVAVATAALTYRIIEKPCHNLGHRLIAKIDSPS</sequence>
<keyword evidence="1" id="KW-0812">Transmembrane</keyword>